<dbReference type="PANTHER" id="PTHR37558:SF1">
    <property type="entry name" value="HTH CENPB-TYPE DOMAIN-CONTAINING PROTEIN"/>
    <property type="match status" value="1"/>
</dbReference>
<dbReference type="EMBL" id="JARPUR010000002">
    <property type="protein sequence ID" value="KAK4881537.1"/>
    <property type="molecule type" value="Genomic_DNA"/>
</dbReference>
<reference evidence="2" key="1">
    <citation type="submission" date="2023-01" db="EMBL/GenBank/DDBJ databases">
        <title>Key to firefly adult light organ development and bioluminescence: homeobox transcription factors regulate luciferase expression and transportation to peroxisome.</title>
        <authorList>
            <person name="Fu X."/>
        </authorList>
    </citation>
    <scope>NUCLEOTIDE SEQUENCE [LARGE SCALE GENOMIC DNA]</scope>
</reference>
<gene>
    <name evidence="1" type="ORF">RN001_004856</name>
</gene>
<evidence type="ECO:0000313" key="2">
    <source>
        <dbReference type="Proteomes" id="UP001353858"/>
    </source>
</evidence>
<protein>
    <submittedName>
        <fullName evidence="1">Uncharacterized protein</fullName>
    </submittedName>
</protein>
<sequence>MSSTKERLRFAMFDDLCLLREVLAINPYEDSIRWKDVLAAVIKVTSKKFTLRAIKEHLQYILMLWAKEDRDNLRNVGLQYLRKKQLYDRTLKEKEIQMENRKISCEERKIE</sequence>
<comment type="caution">
    <text evidence="1">The sequence shown here is derived from an EMBL/GenBank/DDBJ whole genome shotgun (WGS) entry which is preliminary data.</text>
</comment>
<name>A0AAN7SHN1_9COLE</name>
<organism evidence="1 2">
    <name type="scientific">Aquatica leii</name>
    <dbReference type="NCBI Taxonomy" id="1421715"/>
    <lineage>
        <taxon>Eukaryota</taxon>
        <taxon>Metazoa</taxon>
        <taxon>Ecdysozoa</taxon>
        <taxon>Arthropoda</taxon>
        <taxon>Hexapoda</taxon>
        <taxon>Insecta</taxon>
        <taxon>Pterygota</taxon>
        <taxon>Neoptera</taxon>
        <taxon>Endopterygota</taxon>
        <taxon>Coleoptera</taxon>
        <taxon>Polyphaga</taxon>
        <taxon>Elateriformia</taxon>
        <taxon>Elateroidea</taxon>
        <taxon>Lampyridae</taxon>
        <taxon>Luciolinae</taxon>
        <taxon>Aquatica</taxon>
    </lineage>
</organism>
<dbReference type="PANTHER" id="PTHR37558">
    <property type="entry name" value="HTH CENPB-TYPE DOMAIN-CONTAINING PROTEIN"/>
    <property type="match status" value="1"/>
</dbReference>
<keyword evidence="2" id="KW-1185">Reference proteome</keyword>
<proteinExistence type="predicted"/>
<accession>A0AAN7SHN1</accession>
<dbReference type="AlphaFoldDB" id="A0AAN7SHN1"/>
<evidence type="ECO:0000313" key="1">
    <source>
        <dbReference type="EMBL" id="KAK4881537.1"/>
    </source>
</evidence>
<dbReference type="Proteomes" id="UP001353858">
    <property type="component" value="Unassembled WGS sequence"/>
</dbReference>